<evidence type="ECO:0000256" key="4">
    <source>
        <dbReference type="ARBA" id="ARBA00022679"/>
    </source>
</evidence>
<evidence type="ECO:0000256" key="8">
    <source>
        <dbReference type="ARBA" id="ARBA00022842"/>
    </source>
</evidence>
<evidence type="ECO:0000256" key="6">
    <source>
        <dbReference type="ARBA" id="ARBA00022741"/>
    </source>
</evidence>
<keyword evidence="4 10" id="KW-0808">Transferase</keyword>
<name>A0A850RC95_9LACO</name>
<dbReference type="InterPro" id="IPR027417">
    <property type="entry name" value="P-loop_NTPase"/>
</dbReference>
<dbReference type="RefSeq" id="WP_176943083.1">
    <property type="nucleotide sequence ID" value="NZ_JABZEC010000006.1"/>
</dbReference>
<evidence type="ECO:0000256" key="11">
    <source>
        <dbReference type="RuleBase" id="RU003783"/>
    </source>
</evidence>
<keyword evidence="15" id="KW-1185">Reference proteome</keyword>
<dbReference type="PANTHER" id="PTHR11088">
    <property type="entry name" value="TRNA DIMETHYLALLYLTRANSFERASE"/>
    <property type="match status" value="1"/>
</dbReference>
<dbReference type="Pfam" id="PF01715">
    <property type="entry name" value="IPPT"/>
    <property type="match status" value="1"/>
</dbReference>
<feature type="region of interest" description="Interaction with substrate tRNA" evidence="10">
    <location>
        <begin position="35"/>
        <end position="38"/>
    </location>
</feature>
<keyword evidence="6 10" id="KW-0547">Nucleotide-binding</keyword>
<evidence type="ECO:0000313" key="15">
    <source>
        <dbReference type="Proteomes" id="UP000563523"/>
    </source>
</evidence>
<keyword evidence="7 10" id="KW-0067">ATP-binding</keyword>
<gene>
    <name evidence="10 14" type="primary">miaA</name>
    <name evidence="14" type="ORF">HU830_07150</name>
</gene>
<dbReference type="NCBIfam" id="TIGR00174">
    <property type="entry name" value="miaA"/>
    <property type="match status" value="1"/>
</dbReference>
<comment type="cofactor">
    <cofactor evidence="1 10">
        <name>Mg(2+)</name>
        <dbReference type="ChEBI" id="CHEBI:18420"/>
    </cofactor>
</comment>
<dbReference type="GO" id="GO:0005524">
    <property type="term" value="F:ATP binding"/>
    <property type="evidence" value="ECO:0007669"/>
    <property type="project" value="UniProtKB-UniRule"/>
</dbReference>
<feature type="binding site" evidence="10">
    <location>
        <begin position="10"/>
        <end position="17"/>
    </location>
    <ligand>
        <name>ATP</name>
        <dbReference type="ChEBI" id="CHEBI:30616"/>
    </ligand>
</feature>
<dbReference type="AlphaFoldDB" id="A0A850RC95"/>
<evidence type="ECO:0000256" key="9">
    <source>
        <dbReference type="ARBA" id="ARBA00049563"/>
    </source>
</evidence>
<dbReference type="Gene3D" id="1.10.20.140">
    <property type="match status" value="1"/>
</dbReference>
<dbReference type="EC" id="2.5.1.75" evidence="10"/>
<comment type="catalytic activity">
    <reaction evidence="9 10 11">
        <text>adenosine(37) in tRNA + dimethylallyl diphosphate = N(6)-dimethylallyladenosine(37) in tRNA + diphosphate</text>
        <dbReference type="Rhea" id="RHEA:26482"/>
        <dbReference type="Rhea" id="RHEA-COMP:10162"/>
        <dbReference type="Rhea" id="RHEA-COMP:10375"/>
        <dbReference type="ChEBI" id="CHEBI:33019"/>
        <dbReference type="ChEBI" id="CHEBI:57623"/>
        <dbReference type="ChEBI" id="CHEBI:74411"/>
        <dbReference type="ChEBI" id="CHEBI:74415"/>
        <dbReference type="EC" id="2.5.1.75"/>
    </reaction>
</comment>
<dbReference type="PANTHER" id="PTHR11088:SF60">
    <property type="entry name" value="TRNA DIMETHYLALLYLTRANSFERASE"/>
    <property type="match status" value="1"/>
</dbReference>
<reference evidence="14 15" key="1">
    <citation type="submission" date="2020-06" db="EMBL/GenBank/DDBJ databases">
        <authorList>
            <person name="Kang J."/>
        </authorList>
    </citation>
    <scope>NUCLEOTIDE SEQUENCE [LARGE SCALE GENOMIC DNA]</scope>
    <source>
        <strain evidence="14 15">DCY120</strain>
    </source>
</reference>
<evidence type="ECO:0000256" key="1">
    <source>
        <dbReference type="ARBA" id="ARBA00001946"/>
    </source>
</evidence>
<comment type="caution">
    <text evidence="10">Lacks conserved residue(s) required for the propagation of feature annotation.</text>
</comment>
<evidence type="ECO:0000256" key="13">
    <source>
        <dbReference type="RuleBase" id="RU003785"/>
    </source>
</evidence>
<comment type="function">
    <text evidence="2 10 12">Catalyzes the transfer of a dimethylallyl group onto the adenine at position 37 in tRNAs that read codons beginning with uridine, leading to the formation of N6-(dimethylallyl)adenosine (i(6)A).</text>
</comment>
<comment type="caution">
    <text evidence="14">The sequence shown here is derived from an EMBL/GenBank/DDBJ whole genome shotgun (WGS) entry which is preliminary data.</text>
</comment>
<dbReference type="Proteomes" id="UP000563523">
    <property type="component" value="Unassembled WGS sequence"/>
</dbReference>
<evidence type="ECO:0000256" key="3">
    <source>
        <dbReference type="ARBA" id="ARBA00005842"/>
    </source>
</evidence>
<feature type="binding site" evidence="10">
    <location>
        <begin position="12"/>
        <end position="17"/>
    </location>
    <ligand>
        <name>substrate</name>
    </ligand>
</feature>
<organism evidence="14 15">
    <name type="scientific">Bombilactobacillus apium</name>
    <dbReference type="NCBI Taxonomy" id="2675299"/>
    <lineage>
        <taxon>Bacteria</taxon>
        <taxon>Bacillati</taxon>
        <taxon>Bacillota</taxon>
        <taxon>Bacilli</taxon>
        <taxon>Lactobacillales</taxon>
        <taxon>Lactobacillaceae</taxon>
        <taxon>Bombilactobacillus</taxon>
    </lineage>
</organism>
<evidence type="ECO:0000256" key="2">
    <source>
        <dbReference type="ARBA" id="ARBA00003213"/>
    </source>
</evidence>
<dbReference type="InterPro" id="IPR039657">
    <property type="entry name" value="Dimethylallyltransferase"/>
</dbReference>
<dbReference type="InterPro" id="IPR018022">
    <property type="entry name" value="IPT"/>
</dbReference>
<dbReference type="SUPFAM" id="SSF52540">
    <property type="entry name" value="P-loop containing nucleoside triphosphate hydrolases"/>
    <property type="match status" value="2"/>
</dbReference>
<evidence type="ECO:0000256" key="10">
    <source>
        <dbReference type="HAMAP-Rule" id="MF_00185"/>
    </source>
</evidence>
<evidence type="ECO:0000313" key="14">
    <source>
        <dbReference type="EMBL" id="NVY96926.1"/>
    </source>
</evidence>
<dbReference type="HAMAP" id="MF_00185">
    <property type="entry name" value="IPP_trans"/>
    <property type="match status" value="1"/>
</dbReference>
<feature type="site" description="Interaction with substrate tRNA" evidence="10">
    <location>
        <position position="127"/>
    </location>
</feature>
<comment type="similarity">
    <text evidence="3 10 13">Belongs to the IPP transferase family.</text>
</comment>
<evidence type="ECO:0000256" key="5">
    <source>
        <dbReference type="ARBA" id="ARBA00022694"/>
    </source>
</evidence>
<dbReference type="GO" id="GO:0006400">
    <property type="term" value="P:tRNA modification"/>
    <property type="evidence" value="ECO:0007669"/>
    <property type="project" value="TreeGrafter"/>
</dbReference>
<dbReference type="Gene3D" id="3.40.50.300">
    <property type="entry name" value="P-loop containing nucleotide triphosphate hydrolases"/>
    <property type="match status" value="1"/>
</dbReference>
<keyword evidence="5 10" id="KW-0819">tRNA processing</keyword>
<sequence length="308" mass="35497">MKPKAIIILGPTAVGKTALGIELAQRFSGEIISGDSMQIYRHLDIGTAKATPAERKQIPHHLLDIQTIQADYSAYQFQQAAQRLIIRINQEKKLPIVVGGTGFYLKALIDHLNLGGEHSTDQNHQIRQQLERRLQQEGAQALWQELAAQDPEAAAKIPPQNTHRLLRALTVLQLTGQTFSQQLAPEQSLDCLILGLTADRKLLYQRIDQRVEQMVNQGLEQEARWLYERRQAAGSALQAIGYKEWFPYFDGSQTKARTVELIQRNSRRFAKRQLTYFRHQLTVHWFDLLEEPQQRCRLELMVQKFWQK</sequence>
<dbReference type="EMBL" id="JABZEC010000006">
    <property type="protein sequence ID" value="NVY96926.1"/>
    <property type="molecule type" value="Genomic_DNA"/>
</dbReference>
<dbReference type="GO" id="GO:0052381">
    <property type="term" value="F:tRNA dimethylallyltransferase activity"/>
    <property type="evidence" value="ECO:0007669"/>
    <property type="project" value="UniProtKB-UniRule"/>
</dbReference>
<feature type="site" description="Interaction with substrate tRNA" evidence="10">
    <location>
        <position position="101"/>
    </location>
</feature>
<comment type="subunit">
    <text evidence="10">Monomer.</text>
</comment>
<evidence type="ECO:0000256" key="7">
    <source>
        <dbReference type="ARBA" id="ARBA00022840"/>
    </source>
</evidence>
<keyword evidence="8 10" id="KW-0460">Magnesium</keyword>
<protein>
    <recommendedName>
        <fullName evidence="10">tRNA dimethylallyltransferase</fullName>
        <ecNumber evidence="10">2.5.1.75</ecNumber>
    </recommendedName>
    <alternativeName>
        <fullName evidence="10">Dimethylallyl diphosphate:tRNA dimethylallyltransferase</fullName>
        <shortName evidence="10">DMAPP:tRNA dimethylallyltransferase</shortName>
        <shortName evidence="10">DMATase</shortName>
    </alternativeName>
    <alternativeName>
        <fullName evidence="10">Isopentenyl-diphosphate:tRNA isopentenyltransferase</fullName>
        <shortName evidence="10">IPP transferase</shortName>
        <shortName evidence="10">IPPT</shortName>
        <shortName evidence="10">IPTase</shortName>
    </alternativeName>
</protein>
<proteinExistence type="inferred from homology"/>
<accession>A0A850RC95</accession>
<evidence type="ECO:0000256" key="12">
    <source>
        <dbReference type="RuleBase" id="RU003784"/>
    </source>
</evidence>